<feature type="region of interest" description="Disordered" evidence="3">
    <location>
        <begin position="118"/>
        <end position="142"/>
    </location>
</feature>
<dbReference type="InterPro" id="IPR003337">
    <property type="entry name" value="Trehalose_PPase"/>
</dbReference>
<dbReference type="Gene3D" id="3.40.50.1000">
    <property type="entry name" value="HAD superfamily/HAD-like"/>
    <property type="match status" value="2"/>
</dbReference>
<dbReference type="Pfam" id="PF02358">
    <property type="entry name" value="Trehalose_PPase"/>
    <property type="match status" value="1"/>
</dbReference>
<dbReference type="InterPro" id="IPR013784">
    <property type="entry name" value="Carb-bd-like_fold"/>
</dbReference>
<feature type="domain" description="CBM20" evidence="4">
    <location>
        <begin position="8"/>
        <end position="91"/>
    </location>
</feature>
<dbReference type="InterPro" id="IPR036412">
    <property type="entry name" value="HAD-like_sf"/>
</dbReference>
<dbReference type="GO" id="GO:0004805">
    <property type="term" value="F:trehalose-phosphatase activity"/>
    <property type="evidence" value="ECO:0007669"/>
    <property type="project" value="TreeGrafter"/>
</dbReference>
<evidence type="ECO:0000256" key="3">
    <source>
        <dbReference type="SAM" id="MobiDB-lite"/>
    </source>
</evidence>
<dbReference type="InterPro" id="IPR001830">
    <property type="entry name" value="Glyco_trans_20"/>
</dbReference>
<evidence type="ECO:0000259" key="4">
    <source>
        <dbReference type="Pfam" id="PF00686"/>
    </source>
</evidence>
<dbReference type="NCBIfam" id="TIGR01484">
    <property type="entry name" value="HAD-SF-IIB"/>
    <property type="match status" value="1"/>
</dbReference>
<evidence type="ECO:0000256" key="2">
    <source>
        <dbReference type="ARBA" id="ARBA00006330"/>
    </source>
</evidence>
<dbReference type="PANTHER" id="PTHR10788:SF94">
    <property type="entry name" value="ALPHA,ALPHA-TREHALOSE-PHOSPHATE SYNTHASE [UDP-FORMING] 5"/>
    <property type="match status" value="1"/>
</dbReference>
<gene>
    <name evidence="5" type="ORF">AV274_4010</name>
</gene>
<dbReference type="Gene3D" id="3.40.50.2000">
    <property type="entry name" value="Glycogen Phosphorylase B"/>
    <property type="match status" value="2"/>
</dbReference>
<dbReference type="FunFam" id="3.40.50.1000:FF:000052">
    <property type="entry name" value="Alpha,alpha-trehalose-phosphate synthase [UDP-forming] 6"/>
    <property type="match status" value="1"/>
</dbReference>
<dbReference type="InterPro" id="IPR023214">
    <property type="entry name" value="HAD_sf"/>
</dbReference>
<feature type="compositionally biased region" description="Low complexity" evidence="3">
    <location>
        <begin position="118"/>
        <end position="129"/>
    </location>
</feature>
<dbReference type="InterPro" id="IPR006379">
    <property type="entry name" value="HAD-SF_hydro_IIB"/>
</dbReference>
<accession>A0A196SDB8</accession>
<comment type="similarity">
    <text evidence="1">In the N-terminal section; belongs to the glycosyltransferase 20 family.</text>
</comment>
<sequence>MSGKEVCYINFHINAKLGFGESIHISGNTAGLGDNDPKKSLELFTTPEKYPLWYNIEPISIPEDYDLSFTVLVYCGTVLIRKETQKPHVIQVTESMDIIHALDEEKIQQIPSMPLCSLSSSSLNSARKSTPSQSRLRDDSTDQDGEQSLLLISQFLPINLTRDANGNWTAEFDELRLLAGITWKSYYATFNNQARYVGCIPLGIDVPVEERGKVEEALRQLNCFPVFIDEKVLKGHYHGFCKKVLWPVLHNSVNIFAVDNVFANRELLDEYFNCYSLVSDAIAKTVEQVHKENEILWIQGYQLMLVPSSLSRRIKPPARIGFFFHTPFPSSDVFRLLPWRDSFLRSLLTVNHIGFHLYEYLRHFANTVRRMLGVQLQIADHGQTFFEYNGRHILASASFMGIEPKVIQATVGTPAYEEQRARLQRVVGARTAVVTVCYLERLKGLPLQLQAIASLLMAHKDLREKVVFVIYGLSAEGCSDYESSREEVAEMVARINHLFSTAAPVVVFQEVPFLSAAQRAAIWSVGSVLACTPIREGMNAFPLEFITVHAQQRDAPAVVLSEFTAAARVLSGALYVNPWSVTETVQAYRKALLLPREEREGRFEKLAGYVLNNPTSHWIHMLLKDIASIPLNKEAKEISLGLGYHRRVIEMKPNFKQLQAHFLADAWKEARQRAVFLDYGGTLVDQDNYKGIDRLRAFSGKGAWRVPPSRVLEALSRICCYKNTWVFVVSGRSKEEVEGCLQGVPFLGMASEEGFFYKLPGKQQWTCLQENREDAWRETALSLMQRFCTMTNGTFIETKESAVLWQFKDADPDFGQMQAMELEDQLRHSLKNYDVDVLKGRDYVQVRPHNVNKGVFVTQVLELLRRTCNAAIDFVMCVGDDTTDEAMFEAAAQYKESYPRVTTVTCTVGNKPSEADYFVLDVAGVHDMLDNLAIAIRRSENCGEADARIMEDMCGDDDYCVGRDNYESDGTVYI</sequence>
<keyword evidence="6" id="KW-1185">Reference proteome</keyword>
<dbReference type="InterPro" id="IPR002044">
    <property type="entry name" value="CBM20"/>
</dbReference>
<organism evidence="5 6">
    <name type="scientific">Blastocystis sp. subtype 1 (strain ATCC 50177 / NandII)</name>
    <dbReference type="NCBI Taxonomy" id="478820"/>
    <lineage>
        <taxon>Eukaryota</taxon>
        <taxon>Sar</taxon>
        <taxon>Stramenopiles</taxon>
        <taxon>Bigyra</taxon>
        <taxon>Opalozoa</taxon>
        <taxon>Opalinata</taxon>
        <taxon>Blastocystidae</taxon>
        <taxon>Blastocystis</taxon>
    </lineage>
</organism>
<dbReference type="SUPFAM" id="SSF49452">
    <property type="entry name" value="Starch-binding domain-like"/>
    <property type="match status" value="1"/>
</dbReference>
<dbReference type="OrthoDB" id="755951at2759"/>
<dbReference type="Pfam" id="PF00686">
    <property type="entry name" value="CBM_20"/>
    <property type="match status" value="1"/>
</dbReference>
<evidence type="ECO:0000256" key="1">
    <source>
        <dbReference type="ARBA" id="ARBA00005409"/>
    </source>
</evidence>
<dbReference type="Pfam" id="PF00982">
    <property type="entry name" value="Glyco_transf_20"/>
    <property type="match status" value="1"/>
</dbReference>
<comment type="caution">
    <text evidence="5">The sequence shown here is derived from an EMBL/GenBank/DDBJ whole genome shotgun (WGS) entry which is preliminary data.</text>
</comment>
<dbReference type="InterPro" id="IPR013783">
    <property type="entry name" value="Ig-like_fold"/>
</dbReference>
<dbReference type="AlphaFoldDB" id="A0A196SDB8"/>
<dbReference type="Proteomes" id="UP000078348">
    <property type="component" value="Unassembled WGS sequence"/>
</dbReference>
<dbReference type="GO" id="GO:0005829">
    <property type="term" value="C:cytosol"/>
    <property type="evidence" value="ECO:0007669"/>
    <property type="project" value="TreeGrafter"/>
</dbReference>
<dbReference type="NCBIfam" id="TIGR00685">
    <property type="entry name" value="T6PP"/>
    <property type="match status" value="1"/>
</dbReference>
<reference evidence="5 6" key="1">
    <citation type="submission" date="2016-05" db="EMBL/GenBank/DDBJ databases">
        <title>Nuclear genome of Blastocystis sp. subtype 1 NandII.</title>
        <authorList>
            <person name="Gentekaki E."/>
            <person name="Curtis B."/>
            <person name="Stairs C."/>
            <person name="Eme L."/>
            <person name="Herman E."/>
            <person name="Klimes V."/>
            <person name="Arias M.C."/>
            <person name="Elias M."/>
            <person name="Hilliou F."/>
            <person name="Klute M."/>
            <person name="Malik S.-B."/>
            <person name="Pightling A."/>
            <person name="Rachubinski R."/>
            <person name="Salas D."/>
            <person name="Schlacht A."/>
            <person name="Suga H."/>
            <person name="Archibald J."/>
            <person name="Ball S.G."/>
            <person name="Clark G."/>
            <person name="Dacks J."/>
            <person name="Van Der Giezen M."/>
            <person name="Tsaousis A."/>
            <person name="Roger A."/>
        </authorList>
    </citation>
    <scope>NUCLEOTIDE SEQUENCE [LARGE SCALE GENOMIC DNA]</scope>
    <source>
        <strain evidence="6">ATCC 50177 / NandII</strain>
    </source>
</reference>
<evidence type="ECO:0000313" key="5">
    <source>
        <dbReference type="EMBL" id="OAO14306.1"/>
    </source>
</evidence>
<comment type="similarity">
    <text evidence="2">In the C-terminal section; belongs to the trehalose phosphatase family.</text>
</comment>
<dbReference type="EMBL" id="LXWW01000264">
    <property type="protein sequence ID" value="OAO14306.1"/>
    <property type="molecule type" value="Genomic_DNA"/>
</dbReference>
<dbReference type="PANTHER" id="PTHR10788">
    <property type="entry name" value="TREHALOSE-6-PHOSPHATE SYNTHASE"/>
    <property type="match status" value="1"/>
</dbReference>
<proteinExistence type="inferred from homology"/>
<name>A0A196SDB8_BLAHN</name>
<dbReference type="Gene3D" id="2.60.40.10">
    <property type="entry name" value="Immunoglobulins"/>
    <property type="match status" value="1"/>
</dbReference>
<dbReference type="GO" id="GO:2001070">
    <property type="term" value="F:starch binding"/>
    <property type="evidence" value="ECO:0007669"/>
    <property type="project" value="InterPro"/>
</dbReference>
<evidence type="ECO:0000313" key="6">
    <source>
        <dbReference type="Proteomes" id="UP000078348"/>
    </source>
</evidence>
<dbReference type="SUPFAM" id="SSF56784">
    <property type="entry name" value="HAD-like"/>
    <property type="match status" value="1"/>
</dbReference>
<protein>
    <submittedName>
        <fullName evidence="5">Trehalose-phosphatase</fullName>
    </submittedName>
</protein>
<dbReference type="SUPFAM" id="SSF53756">
    <property type="entry name" value="UDP-Glycosyltransferase/glycogen phosphorylase"/>
    <property type="match status" value="1"/>
</dbReference>
<dbReference type="GO" id="GO:0005992">
    <property type="term" value="P:trehalose biosynthetic process"/>
    <property type="evidence" value="ECO:0007669"/>
    <property type="project" value="InterPro"/>
</dbReference>
<dbReference type="STRING" id="478820.A0A196SDB8"/>